<keyword evidence="3" id="KW-0812">Transmembrane</keyword>
<protein>
    <submittedName>
        <fullName evidence="6">Uncharacterized protein</fullName>
    </submittedName>
</protein>
<sequence length="473" mass="52294">MQSINSRIERIPDNGYNKKLLGQTGIGYLFDALDGTMLSFTLPVITALWALTSHQTGILASSLFVGYLFGTAFSGYLGDRFGRKNVIMWTLVIYCVATMASALATNWEFFFWARVVAGFGTGGEAAIMAPYLAELISSKYRGRYTSLLTGFFSLGHISAAALSYFIIPVSDNGWRIALFVTALPIFMFIIWRRTLPESPLWLESKGRYKEADEAMTRIEIAAENSLKYKLPKPEKNTSVPSIIEEKKFKKDSFLTLFSKKYIKRTIMLWVVWFSLVYTNFGFLTWLPSLLVNQGYEIASSFIFSLLIYASQIPGYITGAILNDKLGRKPVLLIGMAGATIAALGMANFANSAATIITFGGLMSMFMSIGYSVLYTYTPEQFPTNIRATGMGATSAFSRVGGILAPIVIGYIYPLYGFSGVFIMITAILVIGTLTVMILGKETKAKSLEEVEVVYKEGMVSNSQEKDHEKTIGK</sequence>
<dbReference type="InterPro" id="IPR005828">
    <property type="entry name" value="MFS_sugar_transport-like"/>
</dbReference>
<dbReference type="InterPro" id="IPR020846">
    <property type="entry name" value="MFS_dom"/>
</dbReference>
<dbReference type="PROSITE" id="PS50850">
    <property type="entry name" value="MFS"/>
    <property type="match status" value="1"/>
</dbReference>
<dbReference type="AlphaFoldDB" id="A0A1X7GQH8"/>
<evidence type="ECO:0000256" key="2">
    <source>
        <dbReference type="ARBA" id="ARBA00022448"/>
    </source>
</evidence>
<keyword evidence="4" id="KW-1133">Transmembrane helix</keyword>
<dbReference type="Pfam" id="PF00083">
    <property type="entry name" value="Sugar_tr"/>
    <property type="match status" value="1"/>
</dbReference>
<dbReference type="SUPFAM" id="SSF103473">
    <property type="entry name" value="MFS general substrate transporter"/>
    <property type="match status" value="1"/>
</dbReference>
<dbReference type="InterPro" id="IPR005829">
    <property type="entry name" value="Sugar_transporter_CS"/>
</dbReference>
<dbReference type="InterPro" id="IPR036259">
    <property type="entry name" value="MFS_trans_sf"/>
</dbReference>
<dbReference type="PANTHER" id="PTHR23511:SF34">
    <property type="entry name" value="SYNAPTIC VESICLE GLYCOPROTEIN 2"/>
    <property type="match status" value="1"/>
</dbReference>
<dbReference type="PANTHER" id="PTHR23511">
    <property type="entry name" value="SYNAPTIC VESICLE GLYCOPROTEIN 2"/>
    <property type="match status" value="1"/>
</dbReference>
<dbReference type="Gene3D" id="1.20.1250.20">
    <property type="entry name" value="MFS general substrate transporter like domains"/>
    <property type="match status" value="1"/>
</dbReference>
<accession>A0A1X7GQH8</accession>
<gene>
    <name evidence="6" type="ORF">BEH_25915</name>
</gene>
<dbReference type="OrthoDB" id="9787026at2"/>
<dbReference type="GO" id="GO:0022857">
    <property type="term" value="F:transmembrane transporter activity"/>
    <property type="evidence" value="ECO:0007669"/>
    <property type="project" value="InterPro"/>
</dbReference>
<dbReference type="GeneID" id="93704264"/>
<evidence type="ECO:0000256" key="1">
    <source>
        <dbReference type="ARBA" id="ARBA00004651"/>
    </source>
</evidence>
<name>A0A1X7GQH8_9BACI</name>
<evidence type="ECO:0000313" key="7">
    <source>
        <dbReference type="Proteomes" id="UP000036202"/>
    </source>
</evidence>
<dbReference type="CDD" id="cd17316">
    <property type="entry name" value="MFS_SV2_like"/>
    <property type="match status" value="1"/>
</dbReference>
<proteinExistence type="predicted"/>
<geneLocation type="plasmid" evidence="7">
    <name>pbeh4</name>
</geneLocation>
<evidence type="ECO:0000256" key="4">
    <source>
        <dbReference type="ARBA" id="ARBA00022989"/>
    </source>
</evidence>
<keyword evidence="2" id="KW-0813">Transport</keyword>
<dbReference type="KEGG" id="beo:BEH_25915"/>
<accession>A0A2S1M0A7</accession>
<evidence type="ECO:0000256" key="3">
    <source>
        <dbReference type="ARBA" id="ARBA00022692"/>
    </source>
</evidence>
<reference evidence="6 7" key="1">
    <citation type="journal article" date="2015" name="PLoS ONE">
        <title>Genome Sequence of Bacillus endophyticus and Analysis of Its Companion Mechanism in the Ketogulonigenium vulgare-Bacillus Strain Consortium.</title>
        <authorList>
            <person name="Jia N."/>
            <person name="Du J."/>
            <person name="Ding M.Z."/>
            <person name="Gao F."/>
            <person name="Yuan Y.J."/>
        </authorList>
    </citation>
    <scope>NUCLEOTIDE SEQUENCE [LARGE SCALE GENOMIC DNA]</scope>
    <source>
        <strain evidence="6 7">Hbe603</strain>
        <plasmid evidence="7">pbeh4</plasmid>
    </source>
</reference>
<evidence type="ECO:0000313" key="6">
    <source>
        <dbReference type="EMBL" id="AWG44797.1"/>
    </source>
</evidence>
<keyword evidence="7" id="KW-1185">Reference proteome</keyword>
<keyword evidence="6" id="KW-0614">Plasmid</keyword>
<evidence type="ECO:0000256" key="5">
    <source>
        <dbReference type="ARBA" id="ARBA00023136"/>
    </source>
</evidence>
<dbReference type="Proteomes" id="UP000036202">
    <property type="component" value="Plasmid pbeh4"/>
</dbReference>
<dbReference type="PROSITE" id="PS00217">
    <property type="entry name" value="SUGAR_TRANSPORT_2"/>
    <property type="match status" value="1"/>
</dbReference>
<dbReference type="GO" id="GO:0005886">
    <property type="term" value="C:plasma membrane"/>
    <property type="evidence" value="ECO:0007669"/>
    <property type="project" value="UniProtKB-SubCell"/>
</dbReference>
<keyword evidence="5" id="KW-0472">Membrane</keyword>
<dbReference type="EMBL" id="CP015326">
    <property type="protein sequence ID" value="AWG44797.1"/>
    <property type="molecule type" value="Genomic_DNA"/>
</dbReference>
<comment type="subcellular location">
    <subcellularLocation>
        <location evidence="1">Cell membrane</location>
        <topology evidence="1">Multi-pass membrane protein</topology>
    </subcellularLocation>
</comment>
<dbReference type="RefSeq" id="WP_046218435.1">
    <property type="nucleotide sequence ID" value="NZ_CP015326.1"/>
</dbReference>
<organism evidence="6 7">
    <name type="scientific">Priestia filamentosa</name>
    <dbReference type="NCBI Taxonomy" id="1402861"/>
    <lineage>
        <taxon>Bacteria</taxon>
        <taxon>Bacillati</taxon>
        <taxon>Bacillota</taxon>
        <taxon>Bacilli</taxon>
        <taxon>Bacillales</taxon>
        <taxon>Bacillaceae</taxon>
        <taxon>Priestia</taxon>
    </lineage>
</organism>